<sequence length="159" mass="19506">MAVYRQIQISFWQDDFILDLTPEEKYFYIYLMTNSKTSQCGIYELPKKVIEFETGYNRETVEKLINRFIDYGKVLYCDDANEIMILNWIKHNSNPSHKVVTRIKKELQEIKSGEFVEKFYTLCIGYPYPMYRVWIPHRYSATKRKRKRRRKRIKERYTQ</sequence>
<dbReference type="KEGG" id="amt:Amet_2397"/>
<dbReference type="PANTHER" id="PTHR37293:SF5">
    <property type="entry name" value="DNA REPLICATION PROTEIN"/>
    <property type="match status" value="1"/>
</dbReference>
<dbReference type="PANTHER" id="PTHR37293">
    <property type="entry name" value="PHAGE REPLICATION PROTEIN-RELATED"/>
    <property type="match status" value="1"/>
</dbReference>
<dbReference type="RefSeq" id="WP_012063526.1">
    <property type="nucleotide sequence ID" value="NC_009633.1"/>
</dbReference>
<dbReference type="eggNOG" id="COG3935">
    <property type="taxonomic scope" value="Bacteria"/>
</dbReference>
<protein>
    <submittedName>
        <fullName evidence="1">Phage replication protein</fullName>
    </submittedName>
</protein>
<gene>
    <name evidence="1" type="ordered locus">Amet_2397</name>
</gene>
<evidence type="ECO:0000313" key="1">
    <source>
        <dbReference type="EMBL" id="ABR48551.1"/>
    </source>
</evidence>
<dbReference type="STRING" id="293826.Amet_2397"/>
<accession>A6TQT3</accession>
<organism evidence="1 2">
    <name type="scientific">Alkaliphilus metalliredigens (strain QYMF)</name>
    <dbReference type="NCBI Taxonomy" id="293826"/>
    <lineage>
        <taxon>Bacteria</taxon>
        <taxon>Bacillati</taxon>
        <taxon>Bacillota</taxon>
        <taxon>Clostridia</taxon>
        <taxon>Peptostreptococcales</taxon>
        <taxon>Natronincolaceae</taxon>
        <taxon>Alkaliphilus</taxon>
    </lineage>
</organism>
<dbReference type="InterPro" id="IPR053162">
    <property type="entry name" value="DnaD"/>
</dbReference>
<keyword evidence="2" id="KW-1185">Reference proteome</keyword>
<proteinExistence type="predicted"/>
<dbReference type="EMBL" id="CP000724">
    <property type="protein sequence ID" value="ABR48551.1"/>
    <property type="molecule type" value="Genomic_DNA"/>
</dbReference>
<dbReference type="Proteomes" id="UP000001572">
    <property type="component" value="Chromosome"/>
</dbReference>
<dbReference type="HOGENOM" id="CLU_1657151_0_0_9"/>
<dbReference type="OrthoDB" id="3199595at2"/>
<dbReference type="AlphaFoldDB" id="A6TQT3"/>
<evidence type="ECO:0000313" key="2">
    <source>
        <dbReference type="Proteomes" id="UP000001572"/>
    </source>
</evidence>
<name>A6TQT3_ALKMQ</name>
<reference evidence="2" key="1">
    <citation type="journal article" date="2016" name="Genome Announc.">
        <title>Complete genome sequence of Alkaliphilus metalliredigens strain QYMF, an alkaliphilic and metal-reducing bacterium isolated from borax-contaminated leachate ponds.</title>
        <authorList>
            <person name="Hwang C."/>
            <person name="Copeland A."/>
            <person name="Lucas S."/>
            <person name="Lapidus A."/>
            <person name="Barry K."/>
            <person name="Detter J.C."/>
            <person name="Glavina Del Rio T."/>
            <person name="Hammon N."/>
            <person name="Israni S."/>
            <person name="Dalin E."/>
            <person name="Tice H."/>
            <person name="Pitluck S."/>
            <person name="Chertkov O."/>
            <person name="Brettin T."/>
            <person name="Bruce D."/>
            <person name="Han C."/>
            <person name="Schmutz J."/>
            <person name="Larimer F."/>
            <person name="Land M.L."/>
            <person name="Hauser L."/>
            <person name="Kyrpides N."/>
            <person name="Mikhailova N."/>
            <person name="Ye Q."/>
            <person name="Zhou J."/>
            <person name="Richardson P."/>
            <person name="Fields M.W."/>
        </authorList>
    </citation>
    <scope>NUCLEOTIDE SEQUENCE [LARGE SCALE GENOMIC DNA]</scope>
    <source>
        <strain evidence="2">QYMF</strain>
    </source>
</reference>